<evidence type="ECO:0000256" key="5">
    <source>
        <dbReference type="ARBA" id="ARBA00022660"/>
    </source>
</evidence>
<keyword evidence="5" id="KW-0679">Respiratory chain</keyword>
<dbReference type="PANTHER" id="PTHR22888:SF9">
    <property type="entry name" value="CYTOCHROME C OXIDASE SUBUNIT 2"/>
    <property type="match status" value="1"/>
</dbReference>
<keyword evidence="9 18" id="KW-1133">Transmembrane helix</keyword>
<proteinExistence type="inferred from homology"/>
<comment type="function">
    <text evidence="13">Subunits I and II form the functional core of the enzyme complex. Electrons originating in cytochrome c are transferred via heme a and Cu(A) to the binuclear center formed by heme a3 and Cu(B).</text>
</comment>
<evidence type="ECO:0000256" key="8">
    <source>
        <dbReference type="ARBA" id="ARBA00022982"/>
    </source>
</evidence>
<gene>
    <name evidence="22" type="ORF">SAMN06297251_11252</name>
</gene>
<dbReference type="RefSeq" id="WP_084410640.1">
    <property type="nucleotide sequence ID" value="NZ_FWXR01000012.1"/>
</dbReference>
<evidence type="ECO:0000259" key="21">
    <source>
        <dbReference type="PROSITE" id="PS51007"/>
    </source>
</evidence>
<evidence type="ECO:0000256" key="12">
    <source>
        <dbReference type="ARBA" id="ARBA00023136"/>
    </source>
</evidence>
<dbReference type="Pfam" id="PF00034">
    <property type="entry name" value="Cytochrom_C"/>
    <property type="match status" value="1"/>
</dbReference>
<dbReference type="PANTHER" id="PTHR22888">
    <property type="entry name" value="CYTOCHROME C OXIDASE, SUBUNIT II"/>
    <property type="match status" value="1"/>
</dbReference>
<dbReference type="InterPro" id="IPR001505">
    <property type="entry name" value="Copper_CuA"/>
</dbReference>
<dbReference type="InterPro" id="IPR014222">
    <property type="entry name" value="Cyt_c_oxidase_su2"/>
</dbReference>
<dbReference type="PROSITE" id="PS51007">
    <property type="entry name" value="CYTC"/>
    <property type="match status" value="1"/>
</dbReference>
<dbReference type="InterPro" id="IPR009056">
    <property type="entry name" value="Cyt_c-like_dom"/>
</dbReference>
<dbReference type="InterPro" id="IPR034236">
    <property type="entry name" value="CuRO_CcO_Caa3_II"/>
</dbReference>
<evidence type="ECO:0000256" key="2">
    <source>
        <dbReference type="ARBA" id="ARBA00007866"/>
    </source>
</evidence>
<keyword evidence="3" id="KW-0813">Transport</keyword>
<dbReference type="Gene3D" id="2.60.40.420">
    <property type="entry name" value="Cupredoxins - blue copper proteins"/>
    <property type="match status" value="1"/>
</dbReference>
<evidence type="ECO:0000256" key="18">
    <source>
        <dbReference type="SAM" id="Phobius"/>
    </source>
</evidence>
<evidence type="ECO:0000256" key="4">
    <source>
        <dbReference type="ARBA" id="ARBA00022617"/>
    </source>
</evidence>
<dbReference type="Proteomes" id="UP000192656">
    <property type="component" value="Unassembled WGS sequence"/>
</dbReference>
<protein>
    <recommendedName>
        <fullName evidence="14">Cytochrome aa3 subunit 2</fullName>
    </recommendedName>
</protein>
<dbReference type="GO" id="GO:0042773">
    <property type="term" value="P:ATP synthesis coupled electron transport"/>
    <property type="evidence" value="ECO:0007669"/>
    <property type="project" value="TreeGrafter"/>
</dbReference>
<evidence type="ECO:0000256" key="9">
    <source>
        <dbReference type="ARBA" id="ARBA00022989"/>
    </source>
</evidence>
<evidence type="ECO:0000256" key="17">
    <source>
        <dbReference type="SAM" id="MobiDB-lite"/>
    </source>
</evidence>
<evidence type="ECO:0000256" key="19">
    <source>
        <dbReference type="SAM" id="SignalP"/>
    </source>
</evidence>
<reference evidence="22 23" key="1">
    <citation type="submission" date="2017-04" db="EMBL/GenBank/DDBJ databases">
        <authorList>
            <person name="Afonso C.L."/>
            <person name="Miller P.J."/>
            <person name="Scott M.A."/>
            <person name="Spackman E."/>
            <person name="Goraichik I."/>
            <person name="Dimitrov K.M."/>
            <person name="Suarez D.L."/>
            <person name="Swayne D.E."/>
        </authorList>
    </citation>
    <scope>NUCLEOTIDE SEQUENCE [LARGE SCALE GENOMIC DNA]</scope>
    <source>
        <strain evidence="22 23">CGMCC 1.10972</strain>
    </source>
</reference>
<evidence type="ECO:0000256" key="11">
    <source>
        <dbReference type="ARBA" id="ARBA00023008"/>
    </source>
</evidence>
<evidence type="ECO:0000256" key="15">
    <source>
        <dbReference type="ARBA" id="ARBA00047816"/>
    </source>
</evidence>
<accession>A0A1W2D1H8</accession>
<dbReference type="InterPro" id="IPR036909">
    <property type="entry name" value="Cyt_c-like_dom_sf"/>
</dbReference>
<feature type="signal peptide" evidence="19">
    <location>
        <begin position="1"/>
        <end position="35"/>
    </location>
</feature>
<dbReference type="AlphaFoldDB" id="A0A1W2D1H8"/>
<comment type="subcellular location">
    <subcellularLocation>
        <location evidence="1">Membrane</location>
        <topology evidence="1">Multi-pass membrane protein</topology>
    </subcellularLocation>
</comment>
<evidence type="ECO:0000256" key="7">
    <source>
        <dbReference type="ARBA" id="ARBA00022723"/>
    </source>
</evidence>
<dbReference type="InterPro" id="IPR045187">
    <property type="entry name" value="CcO_II"/>
</dbReference>
<keyword evidence="7 16" id="KW-0479">Metal-binding</keyword>
<dbReference type="GO" id="GO:0016020">
    <property type="term" value="C:membrane"/>
    <property type="evidence" value="ECO:0007669"/>
    <property type="project" value="UniProtKB-SubCell"/>
</dbReference>
<evidence type="ECO:0000256" key="6">
    <source>
        <dbReference type="ARBA" id="ARBA00022692"/>
    </source>
</evidence>
<keyword evidence="8" id="KW-0249">Electron transport</keyword>
<feature type="transmembrane region" description="Helical" evidence="18">
    <location>
        <begin position="61"/>
        <end position="85"/>
    </location>
</feature>
<name>A0A1W2D1H8_9HYPH</name>
<dbReference type="Pfam" id="PF00116">
    <property type="entry name" value="COX2"/>
    <property type="match status" value="1"/>
</dbReference>
<dbReference type="InterPro" id="IPR002429">
    <property type="entry name" value="CcO_II-like_C"/>
</dbReference>
<dbReference type="SUPFAM" id="SSF46626">
    <property type="entry name" value="Cytochrome c"/>
    <property type="match status" value="1"/>
</dbReference>
<evidence type="ECO:0000313" key="22">
    <source>
        <dbReference type="EMBL" id="SMC91379.1"/>
    </source>
</evidence>
<dbReference type="PROSITE" id="PS50857">
    <property type="entry name" value="COX2_CUA"/>
    <property type="match status" value="1"/>
</dbReference>
<feature type="domain" description="Cytochrome oxidase subunit II copper A binding" evidence="20">
    <location>
        <begin position="142"/>
        <end position="259"/>
    </location>
</feature>
<evidence type="ECO:0000256" key="16">
    <source>
        <dbReference type="PROSITE-ProRule" id="PRU00433"/>
    </source>
</evidence>
<feature type="chain" id="PRO_5012054412" description="Cytochrome aa3 subunit 2" evidence="19">
    <location>
        <begin position="36"/>
        <end position="362"/>
    </location>
</feature>
<evidence type="ECO:0000256" key="3">
    <source>
        <dbReference type="ARBA" id="ARBA00022448"/>
    </source>
</evidence>
<evidence type="ECO:0000259" key="20">
    <source>
        <dbReference type="PROSITE" id="PS50857"/>
    </source>
</evidence>
<dbReference type="EMBL" id="FWXR01000012">
    <property type="protein sequence ID" value="SMC91379.1"/>
    <property type="molecule type" value="Genomic_DNA"/>
</dbReference>
<feature type="transmembrane region" description="Helical" evidence="18">
    <location>
        <begin position="110"/>
        <end position="130"/>
    </location>
</feature>
<keyword evidence="23" id="KW-1185">Reference proteome</keyword>
<sequence length="362" mass="39375">MMERLWNRKPSIQAPRIVGRLALAPLLALASPAIAASEESTSAPMYYLKTFGPKGDITASLTWGLLAIAAGVSVLMSVLVIVAMFRNGRSSMATPGSPLPIAHPPGGHRWIYLGLALTTLVLIALVIWTMDVLAEIDEPAGEPAFTIEVTGQQWWWEARYVDPDDPSRSFVTANELHIPVGEPVRITLASRDVIHSFWVPALAGKTDVIPGQTNETWLQADREGVYRGQCAEYCGLQHAHMALRIFADAPEAFQAWWDHQLEPADEVPEGSELLAVGERQFRLQCGACHAVRGTLAGGEAGPDLTHLMDRTTIASVTLPNTPGHLSGWIADPQHQKPGTTMPNPDLSGPELNAIRHYLETLD</sequence>
<comment type="catalytic activity">
    <reaction evidence="15">
        <text>4 Fe(II)-[cytochrome c] + O2 + 8 H(+)(in) = 4 Fe(III)-[cytochrome c] + 2 H2O + 4 H(+)(out)</text>
        <dbReference type="Rhea" id="RHEA:11436"/>
        <dbReference type="Rhea" id="RHEA-COMP:10350"/>
        <dbReference type="Rhea" id="RHEA-COMP:14399"/>
        <dbReference type="ChEBI" id="CHEBI:15377"/>
        <dbReference type="ChEBI" id="CHEBI:15378"/>
        <dbReference type="ChEBI" id="CHEBI:15379"/>
        <dbReference type="ChEBI" id="CHEBI:29033"/>
        <dbReference type="ChEBI" id="CHEBI:29034"/>
        <dbReference type="EC" id="7.1.1.9"/>
    </reaction>
</comment>
<keyword evidence="4 16" id="KW-0349">Heme</keyword>
<dbReference type="SUPFAM" id="SSF49503">
    <property type="entry name" value="Cupredoxins"/>
    <property type="match status" value="1"/>
</dbReference>
<feature type="region of interest" description="Disordered" evidence="17">
    <location>
        <begin position="331"/>
        <end position="350"/>
    </location>
</feature>
<comment type="similarity">
    <text evidence="2">Belongs to the cytochrome c oxidase subunit 2 family.</text>
</comment>
<dbReference type="STRING" id="937218.SAMN06297251_11252"/>
<keyword evidence="12 18" id="KW-0472">Membrane</keyword>
<dbReference type="GO" id="GO:0004129">
    <property type="term" value="F:cytochrome-c oxidase activity"/>
    <property type="evidence" value="ECO:0007669"/>
    <property type="project" value="UniProtKB-EC"/>
</dbReference>
<dbReference type="GO" id="GO:0020037">
    <property type="term" value="F:heme binding"/>
    <property type="evidence" value="ECO:0007669"/>
    <property type="project" value="InterPro"/>
</dbReference>
<evidence type="ECO:0000256" key="10">
    <source>
        <dbReference type="ARBA" id="ARBA00023004"/>
    </source>
</evidence>
<keyword evidence="6 18" id="KW-0812">Transmembrane</keyword>
<dbReference type="PROSITE" id="PS00078">
    <property type="entry name" value="COX2"/>
    <property type="match status" value="1"/>
</dbReference>
<organism evidence="22 23">
    <name type="scientific">Fulvimarina manganoxydans</name>
    <dbReference type="NCBI Taxonomy" id="937218"/>
    <lineage>
        <taxon>Bacteria</taxon>
        <taxon>Pseudomonadati</taxon>
        <taxon>Pseudomonadota</taxon>
        <taxon>Alphaproteobacteria</taxon>
        <taxon>Hyphomicrobiales</taxon>
        <taxon>Aurantimonadaceae</taxon>
        <taxon>Fulvimarina</taxon>
    </lineage>
</organism>
<dbReference type="CDD" id="cd04213">
    <property type="entry name" value="CuRO_CcO_Caa3_II"/>
    <property type="match status" value="1"/>
</dbReference>
<evidence type="ECO:0000256" key="1">
    <source>
        <dbReference type="ARBA" id="ARBA00004141"/>
    </source>
</evidence>
<feature type="domain" description="Cytochrome c" evidence="21">
    <location>
        <begin position="272"/>
        <end position="362"/>
    </location>
</feature>
<keyword evidence="19" id="KW-0732">Signal</keyword>
<dbReference type="OrthoDB" id="9781261at2"/>
<dbReference type="PRINTS" id="PR01166">
    <property type="entry name" value="CYCOXIDASEII"/>
</dbReference>
<keyword evidence="11" id="KW-0186">Copper</keyword>
<evidence type="ECO:0000313" key="23">
    <source>
        <dbReference type="Proteomes" id="UP000192656"/>
    </source>
</evidence>
<dbReference type="InterPro" id="IPR008972">
    <property type="entry name" value="Cupredoxin"/>
</dbReference>
<evidence type="ECO:0000256" key="14">
    <source>
        <dbReference type="ARBA" id="ARBA00031399"/>
    </source>
</evidence>
<dbReference type="NCBIfam" id="TIGR02866">
    <property type="entry name" value="CoxB"/>
    <property type="match status" value="1"/>
</dbReference>
<keyword evidence="10 16" id="KW-0408">Iron</keyword>
<dbReference type="GO" id="GO:0005507">
    <property type="term" value="F:copper ion binding"/>
    <property type="evidence" value="ECO:0007669"/>
    <property type="project" value="InterPro"/>
</dbReference>
<evidence type="ECO:0000256" key="13">
    <source>
        <dbReference type="ARBA" id="ARBA00024688"/>
    </source>
</evidence>
<dbReference type="GO" id="GO:0016491">
    <property type="term" value="F:oxidoreductase activity"/>
    <property type="evidence" value="ECO:0007669"/>
    <property type="project" value="InterPro"/>
</dbReference>